<accession>A0A3B5A0S8</accession>
<organism evidence="1">
    <name type="scientific">Stegastes partitus</name>
    <name type="common">bicolor damselfish</name>
    <dbReference type="NCBI Taxonomy" id="144197"/>
    <lineage>
        <taxon>Eukaryota</taxon>
        <taxon>Metazoa</taxon>
        <taxon>Chordata</taxon>
        <taxon>Craniata</taxon>
        <taxon>Vertebrata</taxon>
        <taxon>Euteleostomi</taxon>
        <taxon>Actinopterygii</taxon>
        <taxon>Neopterygii</taxon>
        <taxon>Teleostei</taxon>
        <taxon>Neoteleostei</taxon>
        <taxon>Acanthomorphata</taxon>
        <taxon>Ovalentaria</taxon>
        <taxon>Pomacentridae</taxon>
        <taxon>Stegastes</taxon>
    </lineage>
</organism>
<dbReference type="Ensembl" id="ENSSPAT00000015070.1">
    <property type="protein sequence ID" value="ENSSPAP00000014828.1"/>
    <property type="gene ID" value="ENSSPAG00000011185.1"/>
</dbReference>
<name>A0A3B5A0S8_9TELE</name>
<dbReference type="STRING" id="144197.ENSSPAP00000014828"/>
<protein>
    <submittedName>
        <fullName evidence="1">Uncharacterized protein</fullName>
    </submittedName>
</protein>
<dbReference type="AlphaFoldDB" id="A0A3B5A0S8"/>
<reference evidence="1" key="1">
    <citation type="submission" date="2023-09" db="UniProtKB">
        <authorList>
            <consortium name="Ensembl"/>
        </authorList>
    </citation>
    <scope>IDENTIFICATION</scope>
</reference>
<evidence type="ECO:0000313" key="1">
    <source>
        <dbReference type="Ensembl" id="ENSSPAP00000014828.1"/>
    </source>
</evidence>
<proteinExistence type="predicted"/>
<sequence>SPKFSDANKLMGPAVSLDLTHKRKKLAVIAHLESNKALGPDGFPKEQYKVMRESLIPVLQSTFNWVLEGDEIPVSSREGVISPVSVLNQDSKNSLLSRNLSSHLHQTFMTEQLDRSHSI</sequence>